<evidence type="ECO:0000256" key="1">
    <source>
        <dbReference type="SAM" id="Phobius"/>
    </source>
</evidence>
<sequence>MIVRERDIYSGRRLMERQEGCFLFSGGPFLYWEGLLYFFVGLLHVSREVLSEFKLVLVFPFALVLCLPGVFGKPSPLSGLKLLSNR</sequence>
<evidence type="ECO:0000313" key="2">
    <source>
        <dbReference type="EMBL" id="KAK4231528.1"/>
    </source>
</evidence>
<feature type="transmembrane region" description="Helical" evidence="1">
    <location>
        <begin position="21"/>
        <end position="43"/>
    </location>
</feature>
<evidence type="ECO:0000313" key="3">
    <source>
        <dbReference type="Proteomes" id="UP001301958"/>
    </source>
</evidence>
<dbReference type="EMBL" id="MU865292">
    <property type="protein sequence ID" value="KAK4231528.1"/>
    <property type="molecule type" value="Genomic_DNA"/>
</dbReference>
<keyword evidence="1" id="KW-0812">Transmembrane</keyword>
<name>A0AAN7H3X3_9PEZI</name>
<feature type="transmembrane region" description="Helical" evidence="1">
    <location>
        <begin position="55"/>
        <end position="72"/>
    </location>
</feature>
<organism evidence="2 3">
    <name type="scientific">Podospora fimiseda</name>
    <dbReference type="NCBI Taxonomy" id="252190"/>
    <lineage>
        <taxon>Eukaryota</taxon>
        <taxon>Fungi</taxon>
        <taxon>Dikarya</taxon>
        <taxon>Ascomycota</taxon>
        <taxon>Pezizomycotina</taxon>
        <taxon>Sordariomycetes</taxon>
        <taxon>Sordariomycetidae</taxon>
        <taxon>Sordariales</taxon>
        <taxon>Podosporaceae</taxon>
        <taxon>Podospora</taxon>
    </lineage>
</organism>
<comment type="caution">
    <text evidence="2">The sequence shown here is derived from an EMBL/GenBank/DDBJ whole genome shotgun (WGS) entry which is preliminary data.</text>
</comment>
<reference evidence="2" key="2">
    <citation type="submission" date="2023-05" db="EMBL/GenBank/DDBJ databases">
        <authorList>
            <consortium name="Lawrence Berkeley National Laboratory"/>
            <person name="Steindorff A."/>
            <person name="Hensen N."/>
            <person name="Bonometti L."/>
            <person name="Westerberg I."/>
            <person name="Brannstrom I.O."/>
            <person name="Guillou S."/>
            <person name="Cros-Aarteil S."/>
            <person name="Calhoun S."/>
            <person name="Haridas S."/>
            <person name="Kuo A."/>
            <person name="Mondo S."/>
            <person name="Pangilinan J."/>
            <person name="Riley R."/>
            <person name="Labutti K."/>
            <person name="Andreopoulos B."/>
            <person name="Lipzen A."/>
            <person name="Chen C."/>
            <person name="Yanf M."/>
            <person name="Daum C."/>
            <person name="Ng V."/>
            <person name="Clum A."/>
            <person name="Ohm R."/>
            <person name="Martin F."/>
            <person name="Silar P."/>
            <person name="Natvig D."/>
            <person name="Lalanne C."/>
            <person name="Gautier V."/>
            <person name="Ament-Velasquez S.L."/>
            <person name="Kruys A."/>
            <person name="Hutchinson M.I."/>
            <person name="Powell A.J."/>
            <person name="Barry K."/>
            <person name="Miller A.N."/>
            <person name="Grigoriev I.V."/>
            <person name="Debuchy R."/>
            <person name="Gladieux P."/>
            <person name="Thoren M.H."/>
            <person name="Johannesson H."/>
        </authorList>
    </citation>
    <scope>NUCLEOTIDE SEQUENCE</scope>
    <source>
        <strain evidence="2">CBS 990.96</strain>
    </source>
</reference>
<accession>A0AAN7H3X3</accession>
<keyword evidence="1" id="KW-1133">Transmembrane helix</keyword>
<gene>
    <name evidence="2" type="ORF">QBC38DRAFT_224882</name>
</gene>
<keyword evidence="1" id="KW-0472">Membrane</keyword>
<protein>
    <submittedName>
        <fullName evidence="2">Uncharacterized protein</fullName>
    </submittedName>
</protein>
<proteinExistence type="predicted"/>
<keyword evidence="3" id="KW-1185">Reference proteome</keyword>
<dbReference type="Proteomes" id="UP001301958">
    <property type="component" value="Unassembled WGS sequence"/>
</dbReference>
<dbReference type="AlphaFoldDB" id="A0AAN7H3X3"/>
<reference evidence="2" key="1">
    <citation type="journal article" date="2023" name="Mol. Phylogenet. Evol.">
        <title>Genome-scale phylogeny and comparative genomics of the fungal order Sordariales.</title>
        <authorList>
            <person name="Hensen N."/>
            <person name="Bonometti L."/>
            <person name="Westerberg I."/>
            <person name="Brannstrom I.O."/>
            <person name="Guillou S."/>
            <person name="Cros-Aarteil S."/>
            <person name="Calhoun S."/>
            <person name="Haridas S."/>
            <person name="Kuo A."/>
            <person name="Mondo S."/>
            <person name="Pangilinan J."/>
            <person name="Riley R."/>
            <person name="LaButti K."/>
            <person name="Andreopoulos B."/>
            <person name="Lipzen A."/>
            <person name="Chen C."/>
            <person name="Yan M."/>
            <person name="Daum C."/>
            <person name="Ng V."/>
            <person name="Clum A."/>
            <person name="Steindorff A."/>
            <person name="Ohm R.A."/>
            <person name="Martin F."/>
            <person name="Silar P."/>
            <person name="Natvig D.O."/>
            <person name="Lalanne C."/>
            <person name="Gautier V."/>
            <person name="Ament-Velasquez S.L."/>
            <person name="Kruys A."/>
            <person name="Hutchinson M.I."/>
            <person name="Powell A.J."/>
            <person name="Barry K."/>
            <person name="Miller A.N."/>
            <person name="Grigoriev I.V."/>
            <person name="Debuchy R."/>
            <person name="Gladieux P."/>
            <person name="Hiltunen Thoren M."/>
            <person name="Johannesson H."/>
        </authorList>
    </citation>
    <scope>NUCLEOTIDE SEQUENCE</scope>
    <source>
        <strain evidence="2">CBS 990.96</strain>
    </source>
</reference>